<dbReference type="PANTHER" id="PTHR34606">
    <property type="entry name" value="BON DOMAIN-CONTAINING PROTEIN"/>
    <property type="match status" value="1"/>
</dbReference>
<evidence type="ECO:0000313" key="2">
    <source>
        <dbReference type="EMBL" id="MFC3852381.1"/>
    </source>
</evidence>
<evidence type="ECO:0000313" key="3">
    <source>
        <dbReference type="Proteomes" id="UP001595617"/>
    </source>
</evidence>
<dbReference type="PROSITE" id="PS50914">
    <property type="entry name" value="BON"/>
    <property type="match status" value="2"/>
</dbReference>
<protein>
    <submittedName>
        <fullName evidence="2">BON domain-containing protein</fullName>
    </submittedName>
</protein>
<reference evidence="3" key="1">
    <citation type="journal article" date="2019" name="Int. J. Syst. Evol. Microbiol.">
        <title>The Global Catalogue of Microorganisms (GCM) 10K type strain sequencing project: providing services to taxonomists for standard genome sequencing and annotation.</title>
        <authorList>
            <consortium name="The Broad Institute Genomics Platform"/>
            <consortium name="The Broad Institute Genome Sequencing Center for Infectious Disease"/>
            <person name="Wu L."/>
            <person name="Ma J."/>
        </authorList>
    </citation>
    <scope>NUCLEOTIDE SEQUENCE [LARGE SCALE GENOMIC DNA]</scope>
    <source>
        <strain evidence="3">IBRC 10765</strain>
    </source>
</reference>
<accession>A0ABV7ZW57</accession>
<keyword evidence="3" id="KW-1185">Reference proteome</keyword>
<proteinExistence type="predicted"/>
<dbReference type="PANTHER" id="PTHR34606:SF4">
    <property type="entry name" value="OUTER MEMBRANE LIPOPROTEIN DOLP"/>
    <property type="match status" value="1"/>
</dbReference>
<dbReference type="InterPro" id="IPR051686">
    <property type="entry name" value="Lipoprotein_DolP"/>
</dbReference>
<sequence>MPLNIDALQNARISPRSMPLRAWLATTLGALCILQGCSTVGSTGQEDSVAQPSLTVGEIIDDNALENRLREGLLSADPRFADARLYIVSHNARVLMTGQVASADMIAQATEVARNNRRIRILHNELTVSESPSLDVRASDQWISVRVKSRMLADADFPSRKVVITTENGRVYLMGLVSVAEGQQAETIAASVNGVQRVVSLFDYLD</sequence>
<dbReference type="InterPro" id="IPR007055">
    <property type="entry name" value="BON_dom"/>
</dbReference>
<comment type="caution">
    <text evidence="2">The sequence shown here is derived from an EMBL/GenBank/DDBJ whole genome shotgun (WGS) entry which is preliminary data.</text>
</comment>
<gene>
    <name evidence="2" type="ORF">ACFOOG_05990</name>
</gene>
<feature type="domain" description="BON" evidence="1">
    <location>
        <begin position="61"/>
        <end position="130"/>
    </location>
</feature>
<dbReference type="RefSeq" id="WP_380694457.1">
    <property type="nucleotide sequence ID" value="NZ_JBHRYR010000002.1"/>
</dbReference>
<name>A0ABV7ZW57_9GAMM</name>
<organism evidence="2 3">
    <name type="scientific">Saccharospirillum mangrovi</name>
    <dbReference type="NCBI Taxonomy" id="2161747"/>
    <lineage>
        <taxon>Bacteria</taxon>
        <taxon>Pseudomonadati</taxon>
        <taxon>Pseudomonadota</taxon>
        <taxon>Gammaproteobacteria</taxon>
        <taxon>Oceanospirillales</taxon>
        <taxon>Saccharospirillaceae</taxon>
        <taxon>Saccharospirillum</taxon>
    </lineage>
</organism>
<feature type="domain" description="BON" evidence="1">
    <location>
        <begin position="139"/>
        <end position="206"/>
    </location>
</feature>
<dbReference type="Proteomes" id="UP001595617">
    <property type="component" value="Unassembled WGS sequence"/>
</dbReference>
<dbReference type="Pfam" id="PF04972">
    <property type="entry name" value="BON"/>
    <property type="match status" value="2"/>
</dbReference>
<evidence type="ECO:0000259" key="1">
    <source>
        <dbReference type="PROSITE" id="PS50914"/>
    </source>
</evidence>
<dbReference type="EMBL" id="JBHRYR010000002">
    <property type="protein sequence ID" value="MFC3852381.1"/>
    <property type="molecule type" value="Genomic_DNA"/>
</dbReference>